<feature type="chain" id="PRO_5001659935" description="Secreted protein" evidence="1">
    <location>
        <begin position="21"/>
        <end position="69"/>
    </location>
</feature>
<evidence type="ECO:0000313" key="3">
    <source>
        <dbReference type="Proteomes" id="UP000027601"/>
    </source>
</evidence>
<keyword evidence="3" id="KW-1185">Reference proteome</keyword>
<evidence type="ECO:0008006" key="4">
    <source>
        <dbReference type="Google" id="ProtNLM"/>
    </source>
</evidence>
<reference evidence="2 3" key="1">
    <citation type="journal article" date="2015" name="Microbes Environ.">
        <title>Distribution and evolution of nitrogen fixation genes in the phylum bacteroidetes.</title>
        <authorList>
            <person name="Inoue J."/>
            <person name="Oshima K."/>
            <person name="Suda W."/>
            <person name="Sakamoto M."/>
            <person name="Iino T."/>
            <person name="Noda S."/>
            <person name="Hongoh Y."/>
            <person name="Hattori M."/>
            <person name="Ohkuma M."/>
        </authorList>
    </citation>
    <scope>NUCLEOTIDE SEQUENCE [LARGE SCALE GENOMIC DNA]</scope>
    <source>
        <strain evidence="2 3">JCM 15093</strain>
    </source>
</reference>
<gene>
    <name evidence="2" type="ORF">JCM15093_2858</name>
</gene>
<comment type="caution">
    <text evidence="2">The sequence shown here is derived from an EMBL/GenBank/DDBJ whole genome shotgun (WGS) entry which is preliminary data.</text>
</comment>
<evidence type="ECO:0000256" key="1">
    <source>
        <dbReference type="SAM" id="SignalP"/>
    </source>
</evidence>
<dbReference type="EMBL" id="BAJS01000024">
    <property type="protein sequence ID" value="GAK37595.1"/>
    <property type="molecule type" value="Genomic_DNA"/>
</dbReference>
<dbReference type="RefSeq" id="WP_052000715.1">
    <property type="nucleotide sequence ID" value="NZ_BAJS01000024.1"/>
</dbReference>
<name>A0A069D5K0_9BACE</name>
<proteinExistence type="predicted"/>
<organism evidence="2 3">
    <name type="scientific">Bacteroides graminisolvens DSM 19988 = JCM 15093</name>
    <dbReference type="NCBI Taxonomy" id="1121097"/>
    <lineage>
        <taxon>Bacteria</taxon>
        <taxon>Pseudomonadati</taxon>
        <taxon>Bacteroidota</taxon>
        <taxon>Bacteroidia</taxon>
        <taxon>Bacteroidales</taxon>
        <taxon>Bacteroidaceae</taxon>
        <taxon>Bacteroides</taxon>
    </lineage>
</organism>
<dbReference type="AlphaFoldDB" id="A0A069D5K0"/>
<keyword evidence="1" id="KW-0732">Signal</keyword>
<accession>A0A069D5K0</accession>
<sequence length="69" mass="7483">MMKRYVIVCYMMTLAGALCLGCTSDTDEMTDENGDTSGEVITEPSDDDLVENATFSTVLVLFIRAPLPA</sequence>
<evidence type="ECO:0000313" key="2">
    <source>
        <dbReference type="EMBL" id="GAK37595.1"/>
    </source>
</evidence>
<protein>
    <recommendedName>
        <fullName evidence="4">Secreted protein</fullName>
    </recommendedName>
</protein>
<dbReference type="Proteomes" id="UP000027601">
    <property type="component" value="Unassembled WGS sequence"/>
</dbReference>
<feature type="signal peptide" evidence="1">
    <location>
        <begin position="1"/>
        <end position="20"/>
    </location>
</feature>